<comment type="pathway">
    <text evidence="3">Sphingolipid metabolism.</text>
</comment>
<gene>
    <name evidence="15" type="primary">TSC10</name>
    <name evidence="15" type="ORF">K7432_005557</name>
</gene>
<evidence type="ECO:0000256" key="6">
    <source>
        <dbReference type="ARBA" id="ARBA00022919"/>
    </source>
</evidence>
<evidence type="ECO:0000256" key="2">
    <source>
        <dbReference type="ARBA" id="ARBA00004760"/>
    </source>
</evidence>
<protein>
    <recommendedName>
        <fullName evidence="9">3-dehydrosphinganine reductase</fullName>
        <ecNumber evidence="9">1.1.1.102</ecNumber>
    </recommendedName>
</protein>
<keyword evidence="16" id="KW-1185">Reference proteome</keyword>
<comment type="pathway">
    <text evidence="2">Lipid metabolism; sphingolipid metabolism.</text>
</comment>
<organism evidence="15 16">
    <name type="scientific">Basidiobolus ranarum</name>
    <dbReference type="NCBI Taxonomy" id="34480"/>
    <lineage>
        <taxon>Eukaryota</taxon>
        <taxon>Fungi</taxon>
        <taxon>Fungi incertae sedis</taxon>
        <taxon>Zoopagomycota</taxon>
        <taxon>Entomophthoromycotina</taxon>
        <taxon>Basidiobolomycetes</taxon>
        <taxon>Basidiobolales</taxon>
        <taxon>Basidiobolaceae</taxon>
        <taxon>Basidiobolus</taxon>
    </lineage>
</organism>
<dbReference type="InterPro" id="IPR036291">
    <property type="entry name" value="NAD(P)-bd_dom_sf"/>
</dbReference>
<keyword evidence="7" id="KW-0560">Oxidoreductase</keyword>
<keyword evidence="4" id="KW-0256">Endoplasmic reticulum</keyword>
<dbReference type="InterPro" id="IPR057326">
    <property type="entry name" value="KR_dom"/>
</dbReference>
<evidence type="ECO:0000256" key="1">
    <source>
        <dbReference type="ARBA" id="ARBA00004240"/>
    </source>
</evidence>
<evidence type="ECO:0000256" key="7">
    <source>
        <dbReference type="ARBA" id="ARBA00023002"/>
    </source>
</evidence>
<evidence type="ECO:0000256" key="3">
    <source>
        <dbReference type="ARBA" id="ARBA00004991"/>
    </source>
</evidence>
<accession>A0ABR2W2W8</accession>
<dbReference type="EC" id="1.1.1.102" evidence="9"/>
<evidence type="ECO:0000256" key="10">
    <source>
        <dbReference type="ARBA" id="ARBA00044737"/>
    </source>
</evidence>
<keyword evidence="13" id="KW-1133">Transmembrane helix</keyword>
<feature type="transmembrane region" description="Helical" evidence="13">
    <location>
        <begin position="291"/>
        <end position="312"/>
    </location>
</feature>
<evidence type="ECO:0000313" key="16">
    <source>
        <dbReference type="Proteomes" id="UP001479436"/>
    </source>
</evidence>
<feature type="coiled-coil region" evidence="12">
    <location>
        <begin position="64"/>
        <end position="116"/>
    </location>
</feature>
<reference evidence="15 16" key="1">
    <citation type="submission" date="2023-04" db="EMBL/GenBank/DDBJ databases">
        <title>Genome of Basidiobolus ranarum AG-B5.</title>
        <authorList>
            <person name="Stajich J.E."/>
            <person name="Carter-House D."/>
            <person name="Gryganskyi A."/>
        </authorList>
    </citation>
    <scope>NUCLEOTIDE SEQUENCE [LARGE SCALE GENOMIC DNA]</scope>
    <source>
        <strain evidence="15 16">AG-B5</strain>
    </source>
</reference>
<dbReference type="PANTHER" id="PTHR43550">
    <property type="entry name" value="3-KETODIHYDROSPHINGOSINE REDUCTASE"/>
    <property type="match status" value="1"/>
</dbReference>
<keyword evidence="12" id="KW-0175">Coiled coil</keyword>
<dbReference type="CDD" id="cd08939">
    <property type="entry name" value="KDSR-like_SDR_c"/>
    <property type="match status" value="1"/>
</dbReference>
<sequence>MSWLIYLTVTSCLGLYYFTPLYNLLWAKKFNPEGKHCYITGGSTGLGKSLAVEMAKRGAHVTIVARKKETLEQAVAEIKQARKSQTQEISYVSADVSEKEEAKRALEEAIEQQKGMIPEYVFPCAGLAVPGLFVEQDVETFERTMQLNYFGALYTVHASVKKMIEQNIKGKILLVSSTAGLLAFVGYASYSPTKFAIRGLAEVLRNELAMYGIDVHCYFPGNMDTPGLKTENETKPQITKQIEGEESAISPDVAAQALVQAISENHCFISSDFIGNLARCANKGFVPSNNVFIDLGLSVISLIAAPIIRLFVDFEVLRFGQKLKTN</sequence>
<evidence type="ECO:0000256" key="9">
    <source>
        <dbReference type="ARBA" id="ARBA00026112"/>
    </source>
</evidence>
<dbReference type="InterPro" id="IPR002347">
    <property type="entry name" value="SDR_fam"/>
</dbReference>
<dbReference type="SUPFAM" id="SSF51735">
    <property type="entry name" value="NAD(P)-binding Rossmann-fold domains"/>
    <property type="match status" value="1"/>
</dbReference>
<comment type="caution">
    <text evidence="15">The sequence shown here is derived from an EMBL/GenBank/DDBJ whole genome shotgun (WGS) entry which is preliminary data.</text>
</comment>
<dbReference type="Gene3D" id="3.40.50.720">
    <property type="entry name" value="NAD(P)-binding Rossmann-like Domain"/>
    <property type="match status" value="1"/>
</dbReference>
<evidence type="ECO:0000256" key="12">
    <source>
        <dbReference type="SAM" id="Coils"/>
    </source>
</evidence>
<name>A0ABR2W2W8_9FUNG</name>
<dbReference type="PANTHER" id="PTHR43550:SF3">
    <property type="entry name" value="3-KETODIHYDROSPHINGOSINE REDUCTASE"/>
    <property type="match status" value="1"/>
</dbReference>
<evidence type="ECO:0000256" key="8">
    <source>
        <dbReference type="ARBA" id="ARBA00023098"/>
    </source>
</evidence>
<dbReference type="PRINTS" id="PR00081">
    <property type="entry name" value="GDHRDH"/>
</dbReference>
<feature type="transmembrane region" description="Helical" evidence="13">
    <location>
        <begin position="172"/>
        <end position="190"/>
    </location>
</feature>
<feature type="domain" description="Ketoreductase" evidence="14">
    <location>
        <begin position="35"/>
        <end position="216"/>
    </location>
</feature>
<keyword evidence="5" id="KW-0521">NADP</keyword>
<proteinExistence type="predicted"/>
<evidence type="ECO:0000256" key="5">
    <source>
        <dbReference type="ARBA" id="ARBA00022857"/>
    </source>
</evidence>
<keyword evidence="13" id="KW-0812">Transmembrane</keyword>
<dbReference type="InterPro" id="IPR045022">
    <property type="entry name" value="KDSR-like"/>
</dbReference>
<evidence type="ECO:0000256" key="11">
    <source>
        <dbReference type="ARBA" id="ARBA00048930"/>
    </source>
</evidence>
<comment type="function">
    <text evidence="10">Catalyzes the reduction of 3'-oxosphinganine (3-ketodihydrosphingosine/KDS) to sphinganine (dihydrosphingosine/DHS), the second step of de novo sphingolipid biosynthesis.</text>
</comment>
<dbReference type="Proteomes" id="UP001479436">
    <property type="component" value="Unassembled WGS sequence"/>
</dbReference>
<comment type="subcellular location">
    <subcellularLocation>
        <location evidence="1">Endoplasmic reticulum</location>
    </subcellularLocation>
</comment>
<dbReference type="EMBL" id="JASJQH010007098">
    <property type="protein sequence ID" value="KAK9718384.1"/>
    <property type="molecule type" value="Genomic_DNA"/>
</dbReference>
<evidence type="ECO:0000313" key="15">
    <source>
        <dbReference type="EMBL" id="KAK9718384.1"/>
    </source>
</evidence>
<evidence type="ECO:0000256" key="13">
    <source>
        <dbReference type="SAM" id="Phobius"/>
    </source>
</evidence>
<keyword evidence="8" id="KW-0443">Lipid metabolism</keyword>
<dbReference type="Pfam" id="PF00106">
    <property type="entry name" value="adh_short"/>
    <property type="match status" value="1"/>
</dbReference>
<feature type="transmembrane region" description="Helical" evidence="13">
    <location>
        <begin position="6"/>
        <end position="25"/>
    </location>
</feature>
<evidence type="ECO:0000256" key="4">
    <source>
        <dbReference type="ARBA" id="ARBA00022824"/>
    </source>
</evidence>
<dbReference type="SMART" id="SM00822">
    <property type="entry name" value="PKS_KR"/>
    <property type="match status" value="1"/>
</dbReference>
<evidence type="ECO:0000259" key="14">
    <source>
        <dbReference type="SMART" id="SM00822"/>
    </source>
</evidence>
<keyword evidence="6" id="KW-0746">Sphingolipid metabolism</keyword>
<comment type="catalytic activity">
    <reaction evidence="11">
        <text>sphinganine + NADP(+) = 3-oxosphinganine + NADPH + H(+)</text>
        <dbReference type="Rhea" id="RHEA:22640"/>
        <dbReference type="ChEBI" id="CHEBI:15378"/>
        <dbReference type="ChEBI" id="CHEBI:57783"/>
        <dbReference type="ChEBI" id="CHEBI:57817"/>
        <dbReference type="ChEBI" id="CHEBI:58299"/>
        <dbReference type="ChEBI" id="CHEBI:58349"/>
        <dbReference type="EC" id="1.1.1.102"/>
    </reaction>
    <physiologicalReaction direction="right-to-left" evidence="11">
        <dbReference type="Rhea" id="RHEA:22642"/>
    </physiologicalReaction>
</comment>
<keyword evidence="13" id="KW-0472">Membrane</keyword>